<dbReference type="GO" id="GO:0051082">
    <property type="term" value="F:unfolded protein binding"/>
    <property type="evidence" value="ECO:0007669"/>
    <property type="project" value="UniProtKB-UniRule"/>
</dbReference>
<reference evidence="7" key="2">
    <citation type="journal article" date="2021" name="PeerJ">
        <title>Extensive microbial diversity within the chicken gut microbiome revealed by metagenomics and culture.</title>
        <authorList>
            <person name="Gilroy R."/>
            <person name="Ravi A."/>
            <person name="Getino M."/>
            <person name="Pursley I."/>
            <person name="Horton D.L."/>
            <person name="Alikhan N.F."/>
            <person name="Baker D."/>
            <person name="Gharbi K."/>
            <person name="Hall N."/>
            <person name="Watson M."/>
            <person name="Adriaenssens E.M."/>
            <person name="Foster-Nyarko E."/>
            <person name="Jarju S."/>
            <person name="Secka A."/>
            <person name="Antonio M."/>
            <person name="Oren A."/>
            <person name="Chaudhuri R.R."/>
            <person name="La Ragione R."/>
            <person name="Hildebrand F."/>
            <person name="Pallen M.J."/>
        </authorList>
    </citation>
    <scope>NUCLEOTIDE SEQUENCE</scope>
    <source>
        <strain evidence="7">CHK181-108</strain>
    </source>
</reference>
<evidence type="ECO:0000256" key="3">
    <source>
        <dbReference type="ARBA" id="ARBA00023157"/>
    </source>
</evidence>
<reference evidence="7" key="1">
    <citation type="submission" date="2020-10" db="EMBL/GenBank/DDBJ databases">
        <authorList>
            <person name="Gilroy R."/>
        </authorList>
    </citation>
    <scope>NUCLEOTIDE SEQUENCE</scope>
    <source>
        <strain evidence="7">CHK181-108</strain>
    </source>
</reference>
<gene>
    <name evidence="6 7" type="primary">hslO</name>
    <name evidence="7" type="ORF">IAA60_03500</name>
</gene>
<dbReference type="PIRSF" id="PIRSF005261">
    <property type="entry name" value="Heat_shock_Hsp33"/>
    <property type="match status" value="1"/>
</dbReference>
<dbReference type="Pfam" id="PF01430">
    <property type="entry name" value="HSP33"/>
    <property type="match status" value="1"/>
</dbReference>
<dbReference type="GO" id="GO:0005737">
    <property type="term" value="C:cytoplasm"/>
    <property type="evidence" value="ECO:0007669"/>
    <property type="project" value="UniProtKB-SubCell"/>
</dbReference>
<dbReference type="NCBIfam" id="NF001033">
    <property type="entry name" value="PRK00114.1"/>
    <property type="match status" value="1"/>
</dbReference>
<keyword evidence="2 6" id="KW-0862">Zinc</keyword>
<proteinExistence type="inferred from homology"/>
<evidence type="ECO:0000256" key="5">
    <source>
        <dbReference type="ARBA" id="ARBA00023284"/>
    </source>
</evidence>
<dbReference type="PANTHER" id="PTHR30111">
    <property type="entry name" value="33 KDA CHAPERONIN"/>
    <property type="match status" value="1"/>
</dbReference>
<keyword evidence="1 6" id="KW-0963">Cytoplasm</keyword>
<dbReference type="InterPro" id="IPR000397">
    <property type="entry name" value="Heat_shock_Hsp33"/>
</dbReference>
<keyword evidence="3 6" id="KW-1015">Disulfide bond</keyword>
<dbReference type="CDD" id="cd00498">
    <property type="entry name" value="Hsp33"/>
    <property type="match status" value="1"/>
</dbReference>
<evidence type="ECO:0000256" key="2">
    <source>
        <dbReference type="ARBA" id="ARBA00022833"/>
    </source>
</evidence>
<dbReference type="Gene3D" id="3.55.30.10">
    <property type="entry name" value="Hsp33 domain"/>
    <property type="match status" value="1"/>
</dbReference>
<evidence type="ECO:0000256" key="6">
    <source>
        <dbReference type="HAMAP-Rule" id="MF_00117"/>
    </source>
</evidence>
<sequence length="305" mass="32282">MDTLVRGSSADGGIRIFCAVTTELVNEAHKIHGTYPVATAALGRLLTAAALMGANLKNENDSITLQIRGDGPLGALTAVADSRSRVRGCVDNPLVERPLNAQGKLDVGGGVGQGTLSVITDLGLKEPYIGQVPLVSGEIAEDLTTYFAASEQIPTAVALGVLVDTDNSAIAAGGFIVQMMPGSTDEMAEKLEKTLNSLPSVTSMIHGGMSAEDMLFKVCDGFDMIMDNNAVHPKYECKCSRERMAAALVSLGPKELEELIEDQGRAELVCHFCNSKYEFSRAELEELLSMAKLRSNGSGDGQNET</sequence>
<dbReference type="SUPFAM" id="SSF64397">
    <property type="entry name" value="Hsp33 domain"/>
    <property type="match status" value="1"/>
</dbReference>
<keyword evidence="5 6" id="KW-0676">Redox-active center</keyword>
<comment type="PTM">
    <text evidence="6">Under oxidizing conditions two disulfide bonds are formed involving the reactive cysteines. Under reducing conditions zinc is bound to the reactive cysteines and the protein is inactive.</text>
</comment>
<dbReference type="Gene3D" id="3.90.1280.10">
    <property type="entry name" value="HSP33 redox switch-like"/>
    <property type="match status" value="1"/>
</dbReference>
<name>A0A9D1H1T7_9FIRM</name>
<evidence type="ECO:0000256" key="4">
    <source>
        <dbReference type="ARBA" id="ARBA00023186"/>
    </source>
</evidence>
<evidence type="ECO:0000256" key="1">
    <source>
        <dbReference type="ARBA" id="ARBA00022490"/>
    </source>
</evidence>
<dbReference type="GO" id="GO:0044183">
    <property type="term" value="F:protein folding chaperone"/>
    <property type="evidence" value="ECO:0007669"/>
    <property type="project" value="TreeGrafter"/>
</dbReference>
<comment type="function">
    <text evidence="6">Redox regulated molecular chaperone. Protects both thermally unfolding and oxidatively damaged proteins from irreversible aggregation. Plays an important role in the bacterial defense system toward oxidative stress.</text>
</comment>
<dbReference type="EMBL" id="DVLU01000029">
    <property type="protein sequence ID" value="HIT84955.1"/>
    <property type="molecule type" value="Genomic_DNA"/>
</dbReference>
<evidence type="ECO:0000313" key="8">
    <source>
        <dbReference type="Proteomes" id="UP000824165"/>
    </source>
</evidence>
<dbReference type="GO" id="GO:0042026">
    <property type="term" value="P:protein refolding"/>
    <property type="evidence" value="ECO:0007669"/>
    <property type="project" value="TreeGrafter"/>
</dbReference>
<dbReference type="InterPro" id="IPR016154">
    <property type="entry name" value="Heat_shock_Hsp33_C"/>
</dbReference>
<dbReference type="Proteomes" id="UP000824165">
    <property type="component" value="Unassembled WGS sequence"/>
</dbReference>
<accession>A0A9D1H1T7</accession>
<protein>
    <recommendedName>
        <fullName evidence="6">33 kDa chaperonin</fullName>
    </recommendedName>
    <alternativeName>
        <fullName evidence="6">Heat shock protein 33 homolog</fullName>
        <shortName evidence="6">HSP33</shortName>
    </alternativeName>
</protein>
<comment type="subcellular location">
    <subcellularLocation>
        <location evidence="6">Cytoplasm</location>
    </subcellularLocation>
</comment>
<comment type="similarity">
    <text evidence="6">Belongs to the HSP33 family.</text>
</comment>
<keyword evidence="4 6" id="KW-0143">Chaperone</keyword>
<feature type="disulfide bond" description="Redox-active" evidence="6">
    <location>
        <begin position="270"/>
        <end position="273"/>
    </location>
</feature>
<dbReference type="AlphaFoldDB" id="A0A9D1H1T7"/>
<feature type="disulfide bond" description="Redox-active" evidence="6">
    <location>
        <begin position="237"/>
        <end position="239"/>
    </location>
</feature>
<dbReference type="SUPFAM" id="SSF118352">
    <property type="entry name" value="HSP33 redox switch-like"/>
    <property type="match status" value="1"/>
</dbReference>
<evidence type="ECO:0000313" key="7">
    <source>
        <dbReference type="EMBL" id="HIT84955.1"/>
    </source>
</evidence>
<dbReference type="PANTHER" id="PTHR30111:SF1">
    <property type="entry name" value="33 KDA CHAPERONIN"/>
    <property type="match status" value="1"/>
</dbReference>
<comment type="caution">
    <text evidence="7">The sequence shown here is derived from an EMBL/GenBank/DDBJ whole genome shotgun (WGS) entry which is preliminary data.</text>
</comment>
<organism evidence="7 8">
    <name type="scientific">Candidatus Ornithomonoglobus intestinigallinarum</name>
    <dbReference type="NCBI Taxonomy" id="2840894"/>
    <lineage>
        <taxon>Bacteria</taxon>
        <taxon>Bacillati</taxon>
        <taxon>Bacillota</taxon>
        <taxon>Clostridia</taxon>
        <taxon>Candidatus Ornithomonoglobus</taxon>
    </lineage>
</organism>
<dbReference type="HAMAP" id="MF_00117">
    <property type="entry name" value="HslO"/>
    <property type="match status" value="1"/>
</dbReference>
<dbReference type="InterPro" id="IPR016153">
    <property type="entry name" value="Heat_shock_Hsp33_N"/>
</dbReference>